<feature type="compositionally biased region" description="Low complexity" evidence="2">
    <location>
        <begin position="198"/>
        <end position="215"/>
    </location>
</feature>
<feature type="region of interest" description="Disordered" evidence="2">
    <location>
        <begin position="44"/>
        <end position="63"/>
    </location>
</feature>
<evidence type="ECO:0000313" key="4">
    <source>
        <dbReference type="EMBL" id="KAF2786490.1"/>
    </source>
</evidence>
<keyword evidence="3" id="KW-0732">Signal</keyword>
<feature type="coiled-coil region" evidence="1">
    <location>
        <begin position="275"/>
        <end position="302"/>
    </location>
</feature>
<keyword evidence="5" id="KW-1185">Reference proteome</keyword>
<reference evidence="4" key="1">
    <citation type="journal article" date="2020" name="Stud. Mycol.">
        <title>101 Dothideomycetes genomes: a test case for predicting lifestyles and emergence of pathogens.</title>
        <authorList>
            <person name="Haridas S."/>
            <person name="Albert R."/>
            <person name="Binder M."/>
            <person name="Bloem J."/>
            <person name="Labutti K."/>
            <person name="Salamov A."/>
            <person name="Andreopoulos B."/>
            <person name="Baker S."/>
            <person name="Barry K."/>
            <person name="Bills G."/>
            <person name="Bluhm B."/>
            <person name="Cannon C."/>
            <person name="Castanera R."/>
            <person name="Culley D."/>
            <person name="Daum C."/>
            <person name="Ezra D."/>
            <person name="Gonzalez J."/>
            <person name="Henrissat B."/>
            <person name="Kuo A."/>
            <person name="Liang C."/>
            <person name="Lipzen A."/>
            <person name="Lutzoni F."/>
            <person name="Magnuson J."/>
            <person name="Mondo S."/>
            <person name="Nolan M."/>
            <person name="Ohm R."/>
            <person name="Pangilinan J."/>
            <person name="Park H.-J."/>
            <person name="Ramirez L."/>
            <person name="Alfaro M."/>
            <person name="Sun H."/>
            <person name="Tritt A."/>
            <person name="Yoshinaga Y."/>
            <person name="Zwiers L.-H."/>
            <person name="Turgeon B."/>
            <person name="Goodwin S."/>
            <person name="Spatafora J."/>
            <person name="Crous P."/>
            <person name="Grigoriev I."/>
        </authorList>
    </citation>
    <scope>NUCLEOTIDE SEQUENCE</scope>
    <source>
        <strain evidence="4">CBS 109.77</strain>
    </source>
</reference>
<feature type="region of interest" description="Disordered" evidence="2">
    <location>
        <begin position="198"/>
        <end position="226"/>
    </location>
</feature>
<name>A0A6A6WQX8_9PLEO</name>
<feature type="signal peptide" evidence="3">
    <location>
        <begin position="1"/>
        <end position="17"/>
    </location>
</feature>
<feature type="compositionally biased region" description="Polar residues" evidence="2">
    <location>
        <begin position="216"/>
        <end position="226"/>
    </location>
</feature>
<dbReference type="Proteomes" id="UP000799757">
    <property type="component" value="Unassembled WGS sequence"/>
</dbReference>
<gene>
    <name evidence="4" type="ORF">K505DRAFT_343764</name>
</gene>
<dbReference type="PANTHER" id="PTHR36911:SF1">
    <property type="entry name" value="LIM ZINC-BINDING DOMAIN-CONTAINING PROTEIN"/>
    <property type="match status" value="1"/>
</dbReference>
<dbReference type="PANTHER" id="PTHR36911">
    <property type="entry name" value="LIM ZINC-BINDING DOMAIN-CONTAINING PROTEIN-RELATED"/>
    <property type="match status" value="1"/>
</dbReference>
<dbReference type="EMBL" id="MU002456">
    <property type="protein sequence ID" value="KAF2786490.1"/>
    <property type="molecule type" value="Genomic_DNA"/>
</dbReference>
<feature type="compositionally biased region" description="Low complexity" evidence="2">
    <location>
        <begin position="50"/>
        <end position="63"/>
    </location>
</feature>
<evidence type="ECO:0000256" key="3">
    <source>
        <dbReference type="SAM" id="SignalP"/>
    </source>
</evidence>
<dbReference type="OrthoDB" id="3933243at2759"/>
<protein>
    <submittedName>
        <fullName evidence="4">Uncharacterized protein</fullName>
    </submittedName>
</protein>
<organism evidence="4 5">
    <name type="scientific">Melanomma pulvis-pyrius CBS 109.77</name>
    <dbReference type="NCBI Taxonomy" id="1314802"/>
    <lineage>
        <taxon>Eukaryota</taxon>
        <taxon>Fungi</taxon>
        <taxon>Dikarya</taxon>
        <taxon>Ascomycota</taxon>
        <taxon>Pezizomycotina</taxon>
        <taxon>Dothideomycetes</taxon>
        <taxon>Pleosporomycetidae</taxon>
        <taxon>Pleosporales</taxon>
        <taxon>Melanommataceae</taxon>
        <taxon>Melanomma</taxon>
    </lineage>
</organism>
<feature type="region of interest" description="Disordered" evidence="2">
    <location>
        <begin position="314"/>
        <end position="333"/>
    </location>
</feature>
<feature type="chain" id="PRO_5025660530" evidence="3">
    <location>
        <begin position="18"/>
        <end position="333"/>
    </location>
</feature>
<proteinExistence type="predicted"/>
<dbReference type="AlphaFoldDB" id="A0A6A6WQX8"/>
<keyword evidence="1" id="KW-0175">Coiled coil</keyword>
<accession>A0A6A6WQX8</accession>
<sequence>MFFKTCATLALATAAAATPILAPRIPEDLPAYQRRGTSVAVREDFGQFGNGNNRNNNNNNNNDNVFDLIDGFQNFRNQDTVVQVQQENVAVIQNGNDVRVIQEQVNQVLVVDQNNNRNRRDMNNLFRKSNFRNNNRDQTTVLLVVTEVQISVDDGRGNKVDQSVFAQSAVVANRGQGQTNTVMIFESRTLIQQDIINGNNNNNNNRNGNNRNGNNQGFQGFASGTISGNRAQQTADVQLFGQKPTWSSVAADPAETLGAIWAAELQDAQNVDNNAADNEQNKNAAAAEKKALEDAAAAASATSAVVESSAVVEATATAAPAEAASAEATPAVV</sequence>
<evidence type="ECO:0000256" key="1">
    <source>
        <dbReference type="SAM" id="Coils"/>
    </source>
</evidence>
<evidence type="ECO:0000256" key="2">
    <source>
        <dbReference type="SAM" id="MobiDB-lite"/>
    </source>
</evidence>
<evidence type="ECO:0000313" key="5">
    <source>
        <dbReference type="Proteomes" id="UP000799757"/>
    </source>
</evidence>